<comment type="caution">
    <text evidence="1">The sequence shown here is derived from an EMBL/GenBank/DDBJ whole genome shotgun (WGS) entry which is preliminary data.</text>
</comment>
<sequence>MKSTLLQNIIKRQANSNGLKIHTPVQTLLQLDQPPKGFYSPQFFEKNKNEIHIYESIEEKMKYHFLNPQSCFDTDNQTDMYYPYINNMKINRDLHLILAEAYFGSTKPKTAILGTQTTSRLIRYIQDLNYDPVGCDSKRNFLDFTNYILNLNGLQSQKLFQMDKYEYLSGKKFDFIEIEDIFRKPFNLLVPALKAINDGGLLIYTILQFVPNTKFFGKQTRQQINFFPNDIFCNSETIIQGTLAKFEQVAHDLGKHIEPLYTQATANQVGHLTLCMSIKNGKKQLKQYHPFCSTCGRYSNGCEQSQMCSITGSGPLYIQNLDQNKEFLKKCLTINKYTNWEFLQKIFQQIYQIPSDTYPFYINKYVKYEKSFSFYEQLGNNEGYFVGKSPYHNMPTIYTNMPWNILMGKVHQFCIERQQQPSSYVASFPLQPLAPLNLELAQRIHYDEEIYLQPLPRQLKSKRQEEYGWLL</sequence>
<reference evidence="1" key="1">
    <citation type="submission" date="2021-01" db="EMBL/GenBank/DDBJ databases">
        <authorList>
            <consortium name="Genoscope - CEA"/>
            <person name="William W."/>
        </authorList>
    </citation>
    <scope>NUCLEOTIDE SEQUENCE</scope>
</reference>
<accession>A0A8S1KMW4</accession>
<dbReference type="EMBL" id="CAJJDN010000009">
    <property type="protein sequence ID" value="CAD8055821.1"/>
    <property type="molecule type" value="Genomic_DNA"/>
</dbReference>
<dbReference type="OrthoDB" id="292592at2759"/>
<gene>
    <name evidence="1" type="ORF">PSON_ATCC_30995.1.T0090437</name>
</gene>
<dbReference type="AlphaFoldDB" id="A0A8S1KMW4"/>
<dbReference type="Proteomes" id="UP000692954">
    <property type="component" value="Unassembled WGS sequence"/>
</dbReference>
<evidence type="ECO:0000313" key="1">
    <source>
        <dbReference type="EMBL" id="CAD8055821.1"/>
    </source>
</evidence>
<name>A0A8S1KMW4_9CILI</name>
<protein>
    <submittedName>
        <fullName evidence="1">Uncharacterized protein</fullName>
    </submittedName>
</protein>
<organism evidence="1 2">
    <name type="scientific">Paramecium sonneborni</name>
    <dbReference type="NCBI Taxonomy" id="65129"/>
    <lineage>
        <taxon>Eukaryota</taxon>
        <taxon>Sar</taxon>
        <taxon>Alveolata</taxon>
        <taxon>Ciliophora</taxon>
        <taxon>Intramacronucleata</taxon>
        <taxon>Oligohymenophorea</taxon>
        <taxon>Peniculida</taxon>
        <taxon>Parameciidae</taxon>
        <taxon>Paramecium</taxon>
    </lineage>
</organism>
<evidence type="ECO:0000313" key="2">
    <source>
        <dbReference type="Proteomes" id="UP000692954"/>
    </source>
</evidence>
<keyword evidence="2" id="KW-1185">Reference proteome</keyword>
<proteinExistence type="predicted"/>